<sequence length="36" mass="4398">MNEMDNTDVKLRFLILSILRSFIFTKPEIYDFVFKL</sequence>
<protein>
    <submittedName>
        <fullName evidence="1">Uncharacterized protein</fullName>
    </submittedName>
</protein>
<evidence type="ECO:0000313" key="1">
    <source>
        <dbReference type="EMBL" id="TDO23064.1"/>
    </source>
</evidence>
<accession>A0A4R6ILN7</accession>
<name>A0A4R6ILN7_9SPHI</name>
<reference evidence="1 2" key="1">
    <citation type="submission" date="2019-03" db="EMBL/GenBank/DDBJ databases">
        <title>Genomic Encyclopedia of Archaeal and Bacterial Type Strains, Phase II (KMG-II): from individual species to whole genera.</title>
        <authorList>
            <person name="Goeker M."/>
        </authorList>
    </citation>
    <scope>NUCLEOTIDE SEQUENCE [LARGE SCALE GENOMIC DNA]</scope>
    <source>
        <strain evidence="1 2">DSM 19034</strain>
    </source>
</reference>
<comment type="caution">
    <text evidence="1">The sequence shown here is derived from an EMBL/GenBank/DDBJ whole genome shotgun (WGS) entry which is preliminary data.</text>
</comment>
<dbReference type="AlphaFoldDB" id="A0A4R6ILN7"/>
<evidence type="ECO:0000313" key="2">
    <source>
        <dbReference type="Proteomes" id="UP000295499"/>
    </source>
</evidence>
<gene>
    <name evidence="1" type="ORF">CLV32_2050</name>
</gene>
<dbReference type="Proteomes" id="UP000295499">
    <property type="component" value="Unassembled WGS sequence"/>
</dbReference>
<organism evidence="1 2">
    <name type="scientific">Pedobacter duraquae</name>
    <dbReference type="NCBI Taxonomy" id="425511"/>
    <lineage>
        <taxon>Bacteria</taxon>
        <taxon>Pseudomonadati</taxon>
        <taxon>Bacteroidota</taxon>
        <taxon>Sphingobacteriia</taxon>
        <taxon>Sphingobacteriales</taxon>
        <taxon>Sphingobacteriaceae</taxon>
        <taxon>Pedobacter</taxon>
    </lineage>
</organism>
<proteinExistence type="predicted"/>
<keyword evidence="2" id="KW-1185">Reference proteome</keyword>
<dbReference type="EMBL" id="SNWM01000002">
    <property type="protein sequence ID" value="TDO23064.1"/>
    <property type="molecule type" value="Genomic_DNA"/>
</dbReference>